<evidence type="ECO:0000313" key="2">
    <source>
        <dbReference type="Proteomes" id="UP000002280"/>
    </source>
</evidence>
<dbReference type="InterPro" id="IPR027417">
    <property type="entry name" value="P-loop_NTPase"/>
</dbReference>
<protein>
    <submittedName>
        <fullName evidence="1">Uncharacterized protein</fullName>
    </submittedName>
</protein>
<dbReference type="Bgee" id="ENSMODG00000039391">
    <property type="expression patterns" value="Expressed in uterine wall and 17 other cell types or tissues"/>
</dbReference>
<reference evidence="1" key="3">
    <citation type="submission" date="2025-09" db="UniProtKB">
        <authorList>
            <consortium name="Ensembl"/>
        </authorList>
    </citation>
    <scope>IDENTIFICATION</scope>
</reference>
<dbReference type="Proteomes" id="UP000002280">
    <property type="component" value="Chromosome 2"/>
</dbReference>
<dbReference type="InParanoid" id="A0A5F8GR98"/>
<keyword evidence="2" id="KW-1185">Reference proteome</keyword>
<sequence length="234" mass="26723">IDEAQNFRQEDGPWYKKAKAITQKPGQSPGTLWIFLDYFQTSHIEDNGLPDFNSQYPKEMLTKIVRNADPIARYIKENIEMIKSNPPFYIAPTSLKMLGEAHWSSGVQGFFELKKNLTRDQIVTYVAENCKKLFQKGFSSKNIAILVSTLKDIDYYEESLKQATKKIRGLRICSAPTAMEGDYIVLDSIRRFSGLQRTIVFGLNPVSVFPHLSLSLLVCLASRALTHLYILYEN</sequence>
<dbReference type="SUPFAM" id="SSF52540">
    <property type="entry name" value="P-loop containing nucleoside triphosphate hydrolases"/>
    <property type="match status" value="1"/>
</dbReference>
<name>A0A5F8GR98_MONDO</name>
<dbReference type="OMA" id="DTSCFIY"/>
<organism evidence="1 2">
    <name type="scientific">Monodelphis domestica</name>
    <name type="common">Gray short-tailed opossum</name>
    <dbReference type="NCBI Taxonomy" id="13616"/>
    <lineage>
        <taxon>Eukaryota</taxon>
        <taxon>Metazoa</taxon>
        <taxon>Chordata</taxon>
        <taxon>Craniata</taxon>
        <taxon>Vertebrata</taxon>
        <taxon>Euteleostomi</taxon>
        <taxon>Mammalia</taxon>
        <taxon>Metatheria</taxon>
        <taxon>Didelphimorphia</taxon>
        <taxon>Didelphidae</taxon>
        <taxon>Monodelphis</taxon>
    </lineage>
</organism>
<accession>A0A5F8GR98</accession>
<proteinExistence type="predicted"/>
<dbReference type="GeneTree" id="ENSGT00410000025651"/>
<reference evidence="1 2" key="1">
    <citation type="journal article" date="2007" name="Nature">
        <title>Genome of the marsupial Monodelphis domestica reveals innovation in non-coding sequences.</title>
        <authorList>
            <person name="Mikkelsen T.S."/>
            <person name="Wakefield M.J."/>
            <person name="Aken B."/>
            <person name="Amemiya C.T."/>
            <person name="Chang J.L."/>
            <person name="Duke S."/>
            <person name="Garber M."/>
            <person name="Gentles A.J."/>
            <person name="Goodstadt L."/>
            <person name="Heger A."/>
            <person name="Jurka J."/>
            <person name="Kamal M."/>
            <person name="Mauceli E."/>
            <person name="Searle S.M."/>
            <person name="Sharpe T."/>
            <person name="Baker M.L."/>
            <person name="Batzer M.A."/>
            <person name="Benos P.V."/>
            <person name="Belov K."/>
            <person name="Clamp M."/>
            <person name="Cook A."/>
            <person name="Cuff J."/>
            <person name="Das R."/>
            <person name="Davidow L."/>
            <person name="Deakin J.E."/>
            <person name="Fazzari M.J."/>
            <person name="Glass J.L."/>
            <person name="Grabherr M."/>
            <person name="Greally J.M."/>
            <person name="Gu W."/>
            <person name="Hore T.A."/>
            <person name="Huttley G.A."/>
            <person name="Kleber M."/>
            <person name="Jirtle R.L."/>
            <person name="Koina E."/>
            <person name="Lee J.T."/>
            <person name="Mahony S."/>
            <person name="Marra M.A."/>
            <person name="Miller R.D."/>
            <person name="Nicholls R.D."/>
            <person name="Oda M."/>
            <person name="Papenfuss A.T."/>
            <person name="Parra Z.E."/>
            <person name="Pollock D.D."/>
            <person name="Ray D.A."/>
            <person name="Schein J.E."/>
            <person name="Speed T.P."/>
            <person name="Thompson K."/>
            <person name="VandeBerg J.L."/>
            <person name="Wade C.M."/>
            <person name="Walker J.A."/>
            <person name="Waters P.D."/>
            <person name="Webber C."/>
            <person name="Weidman J.R."/>
            <person name="Xie X."/>
            <person name="Zody M.C."/>
            <person name="Baldwin J."/>
            <person name="Abdouelleil A."/>
            <person name="Abdulkadir J."/>
            <person name="Abebe A."/>
            <person name="Abera B."/>
            <person name="Abreu J."/>
            <person name="Acer S.C."/>
            <person name="Aftuck L."/>
            <person name="Alexander A."/>
            <person name="An P."/>
            <person name="Anderson E."/>
            <person name="Anderson S."/>
            <person name="Arachi H."/>
            <person name="Azer M."/>
            <person name="Bachantsang P."/>
            <person name="Barry A."/>
            <person name="Bayul T."/>
            <person name="Berlin A."/>
            <person name="Bessette D."/>
            <person name="Bloom T."/>
            <person name="Bloom T."/>
            <person name="Boguslavskiy L."/>
            <person name="Bonnet C."/>
            <person name="Boukhgalter B."/>
            <person name="Bourzgui I."/>
            <person name="Brown A."/>
            <person name="Cahill P."/>
            <person name="Channer S."/>
            <person name="Cheshatsang Y."/>
            <person name="Chuda L."/>
            <person name="Citroen M."/>
            <person name="Collymore A."/>
            <person name="Cooke P."/>
            <person name="Costello M."/>
            <person name="D'Aco K."/>
            <person name="Daza R."/>
            <person name="De Haan G."/>
            <person name="DeGray S."/>
            <person name="DeMaso C."/>
            <person name="Dhargay N."/>
            <person name="Dooley K."/>
            <person name="Dooley E."/>
            <person name="Doricent M."/>
            <person name="Dorje P."/>
            <person name="Dorjee K."/>
            <person name="Dupes A."/>
            <person name="Elong R."/>
            <person name="Falk J."/>
            <person name="Farina A."/>
            <person name="Faro S."/>
            <person name="Ferguson D."/>
            <person name="Fisher S."/>
            <person name="Foley C.D."/>
            <person name="Franke A."/>
            <person name="Friedrich D."/>
            <person name="Gadbois L."/>
            <person name="Gearin G."/>
            <person name="Gearin C.R."/>
            <person name="Giannoukos G."/>
            <person name="Goode T."/>
            <person name="Graham J."/>
            <person name="Grandbois E."/>
            <person name="Grewal S."/>
            <person name="Gyaltsen K."/>
            <person name="Hafez N."/>
            <person name="Hagos B."/>
            <person name="Hall J."/>
            <person name="Henson C."/>
            <person name="Hollinger A."/>
            <person name="Honan T."/>
            <person name="Huard M.D."/>
            <person name="Hughes L."/>
            <person name="Hurhula B."/>
            <person name="Husby M.E."/>
            <person name="Kamat A."/>
            <person name="Kanga B."/>
            <person name="Kashin S."/>
            <person name="Khazanovich D."/>
            <person name="Kisner P."/>
            <person name="Lance K."/>
            <person name="Lara M."/>
            <person name="Lee W."/>
            <person name="Lennon N."/>
            <person name="Letendre F."/>
            <person name="LeVine R."/>
            <person name="Lipovsky A."/>
            <person name="Liu X."/>
            <person name="Liu J."/>
            <person name="Liu S."/>
            <person name="Lokyitsang T."/>
            <person name="Lokyitsang Y."/>
            <person name="Lubonja R."/>
            <person name="Lui A."/>
            <person name="MacDonald P."/>
            <person name="Magnisalis V."/>
            <person name="Maru K."/>
            <person name="Matthews C."/>
            <person name="McCusker W."/>
            <person name="McDonough S."/>
            <person name="Mehta T."/>
            <person name="Meldrim J."/>
            <person name="Meneus L."/>
            <person name="Mihai O."/>
            <person name="Mihalev A."/>
            <person name="Mihova T."/>
            <person name="Mittelman R."/>
            <person name="Mlenga V."/>
            <person name="Montmayeur A."/>
            <person name="Mulrain L."/>
            <person name="Navidi A."/>
            <person name="Naylor J."/>
            <person name="Negash T."/>
            <person name="Nguyen T."/>
            <person name="Nguyen N."/>
            <person name="Nicol R."/>
            <person name="Norbu C."/>
            <person name="Norbu N."/>
            <person name="Novod N."/>
            <person name="O'Neill B."/>
            <person name="Osman S."/>
            <person name="Markiewicz E."/>
            <person name="Oyono O.L."/>
            <person name="Patti C."/>
            <person name="Phunkhang P."/>
            <person name="Pierre F."/>
            <person name="Priest M."/>
            <person name="Raghuraman S."/>
            <person name="Rege F."/>
            <person name="Reyes R."/>
            <person name="Rise C."/>
            <person name="Rogov P."/>
            <person name="Ross K."/>
            <person name="Ryan E."/>
            <person name="Settipalli S."/>
            <person name="Shea T."/>
            <person name="Sherpa N."/>
            <person name="Shi L."/>
            <person name="Shih D."/>
            <person name="Sparrow T."/>
            <person name="Spaulding J."/>
            <person name="Stalker J."/>
            <person name="Stange-Thomann N."/>
            <person name="Stavropoulos S."/>
            <person name="Stone C."/>
            <person name="Strader C."/>
            <person name="Tesfaye S."/>
            <person name="Thomson T."/>
            <person name="Thoulutsang Y."/>
            <person name="Thoulutsang D."/>
            <person name="Topham K."/>
            <person name="Topping I."/>
            <person name="Tsamla T."/>
            <person name="Vassiliev H."/>
            <person name="Vo A."/>
            <person name="Wangchuk T."/>
            <person name="Wangdi T."/>
            <person name="Weiand M."/>
            <person name="Wilkinson J."/>
            <person name="Wilson A."/>
            <person name="Yadav S."/>
            <person name="Young G."/>
            <person name="Yu Q."/>
            <person name="Zembek L."/>
            <person name="Zhong D."/>
            <person name="Zimmer A."/>
            <person name="Zwirko Z."/>
            <person name="Jaffe D.B."/>
            <person name="Alvarez P."/>
            <person name="Brockman W."/>
            <person name="Butler J."/>
            <person name="Chin C."/>
            <person name="Gnerre S."/>
            <person name="MacCallum I."/>
            <person name="Graves J.A."/>
            <person name="Ponting C.P."/>
            <person name="Breen M."/>
            <person name="Samollow P.B."/>
            <person name="Lander E.S."/>
            <person name="Lindblad-Toh K."/>
        </authorList>
    </citation>
    <scope>NUCLEOTIDE SEQUENCE [LARGE SCALE GENOMIC DNA]</scope>
</reference>
<reference evidence="1" key="2">
    <citation type="submission" date="2025-08" db="UniProtKB">
        <authorList>
            <consortium name="Ensembl"/>
        </authorList>
    </citation>
    <scope>IDENTIFICATION</scope>
</reference>
<dbReference type="Ensembl" id="ENSMODT00000064665.1">
    <property type="protein sequence ID" value="ENSMODP00000049929.1"/>
    <property type="gene ID" value="ENSMODG00000039391.1"/>
</dbReference>
<dbReference type="AlphaFoldDB" id="A0A5F8GR98"/>
<evidence type="ECO:0000313" key="1">
    <source>
        <dbReference type="Ensembl" id="ENSMODP00000049929.1"/>
    </source>
</evidence>
<dbReference type="STRING" id="13616.ENSMODP00000049929"/>